<evidence type="ECO:0000313" key="1">
    <source>
        <dbReference type="EMBL" id="ABG53683.1"/>
    </source>
</evidence>
<sequence length="96" mass="10739">MLLTAGRKFAEKMAIQINQDLATIGIKINLHFLSLNTKVKRLNLSRNWEAYLGVFVGGGVELHGDYMIRSVNGRLHTFNQGSQPGEKVIEGRKVTE</sequence>
<dbReference type="eggNOG" id="COG0747">
    <property type="taxonomic scope" value="Bacteria"/>
</dbReference>
<dbReference type="KEGG" id="ter:Tery_4721"/>
<proteinExistence type="predicted"/>
<reference evidence="1" key="1">
    <citation type="submission" date="2006-06" db="EMBL/GenBank/DDBJ databases">
        <title>Complete sequence of Trichodesmium erythraeum IMS101.</title>
        <authorList>
            <consortium name="US DOE Joint Genome Institute"/>
            <person name="Copeland A."/>
            <person name="Lucas S."/>
            <person name="Lapidus A."/>
            <person name="Barry K."/>
            <person name="Detter J.C."/>
            <person name="Glavina del Rio T."/>
            <person name="Hammon N."/>
            <person name="Israni S."/>
            <person name="Dalin E."/>
            <person name="Tice H."/>
            <person name="Pitluck S."/>
            <person name="Kiss H."/>
            <person name="Munk A.C."/>
            <person name="Brettin T."/>
            <person name="Bruce D."/>
            <person name="Han C."/>
            <person name="Tapia R."/>
            <person name="Gilna P."/>
            <person name="Schmutz J."/>
            <person name="Larimer F."/>
            <person name="Land M."/>
            <person name="Hauser L."/>
            <person name="Kyrpides N."/>
            <person name="Kim E."/>
            <person name="Richardson P."/>
        </authorList>
    </citation>
    <scope>NUCLEOTIDE SEQUENCE [LARGE SCALE GENOMIC DNA]</scope>
    <source>
        <strain evidence="1">IMS101</strain>
    </source>
</reference>
<protein>
    <submittedName>
        <fullName evidence="1">Periplasmic oligopeptide-binding protein of oligopeptide ABC transporter</fullName>
    </submittedName>
</protein>
<dbReference type="STRING" id="203124.Tery_4721"/>
<organism evidence="1">
    <name type="scientific">Trichodesmium erythraeum (strain IMS101)</name>
    <dbReference type="NCBI Taxonomy" id="203124"/>
    <lineage>
        <taxon>Bacteria</taxon>
        <taxon>Bacillati</taxon>
        <taxon>Cyanobacteriota</taxon>
        <taxon>Cyanophyceae</taxon>
        <taxon>Oscillatoriophycideae</taxon>
        <taxon>Oscillatoriales</taxon>
        <taxon>Microcoleaceae</taxon>
        <taxon>Trichodesmium</taxon>
    </lineage>
</organism>
<dbReference type="AlphaFoldDB" id="Q10VP1"/>
<dbReference type="HOGENOM" id="CLU_2358854_0_0_3"/>
<dbReference type="EMBL" id="CP000393">
    <property type="protein sequence ID" value="ABG53683.1"/>
    <property type="molecule type" value="Genomic_DNA"/>
</dbReference>
<gene>
    <name evidence="1" type="ordered locus">Tery_4721</name>
</gene>
<name>Q10VP1_TRIEI</name>
<accession>Q10VP1</accession>